<comment type="caution">
    <text evidence="7">The sequence shown here is derived from an EMBL/GenBank/DDBJ whole genome shotgun (WGS) entry which is preliminary data.</text>
</comment>
<evidence type="ECO:0000256" key="3">
    <source>
        <dbReference type="ARBA" id="ARBA00022722"/>
    </source>
</evidence>
<dbReference type="SUPFAM" id="SSF53098">
    <property type="entry name" value="Ribonuclease H-like"/>
    <property type="match status" value="1"/>
</dbReference>
<keyword evidence="1 5" id="KW-0963">Cytoplasm</keyword>
<keyword evidence="4 5" id="KW-0378">Hydrolase</keyword>
<dbReference type="GO" id="GO:0005829">
    <property type="term" value="C:cytosol"/>
    <property type="evidence" value="ECO:0007669"/>
    <property type="project" value="TreeGrafter"/>
</dbReference>
<dbReference type="GO" id="GO:0016788">
    <property type="term" value="F:hydrolase activity, acting on ester bonds"/>
    <property type="evidence" value="ECO:0007669"/>
    <property type="project" value="UniProtKB-UniRule"/>
</dbReference>
<keyword evidence="8" id="KW-1185">Reference proteome</keyword>
<dbReference type="EC" id="3.1.-.-" evidence="5"/>
<evidence type="ECO:0000256" key="2">
    <source>
        <dbReference type="ARBA" id="ARBA00022517"/>
    </source>
</evidence>
<dbReference type="PANTHER" id="PTHR33317">
    <property type="entry name" value="POLYNUCLEOTIDYL TRANSFERASE, RIBONUCLEASE H-LIKE SUPERFAMILY PROTEIN"/>
    <property type="match status" value="1"/>
</dbReference>
<dbReference type="CDD" id="cd16964">
    <property type="entry name" value="YqgF"/>
    <property type="match status" value="1"/>
</dbReference>
<dbReference type="InterPro" id="IPR012337">
    <property type="entry name" value="RNaseH-like_sf"/>
</dbReference>
<dbReference type="InterPro" id="IPR006641">
    <property type="entry name" value="YqgF/RNaseH-like_dom"/>
</dbReference>
<dbReference type="Gene3D" id="3.30.420.140">
    <property type="entry name" value="YqgF/RNase H-like domain"/>
    <property type="match status" value="1"/>
</dbReference>
<dbReference type="GO" id="GO:0004518">
    <property type="term" value="F:nuclease activity"/>
    <property type="evidence" value="ECO:0007669"/>
    <property type="project" value="UniProtKB-KW"/>
</dbReference>
<protein>
    <recommendedName>
        <fullName evidence="5">Putative pre-16S rRNA nuclease</fullName>
        <ecNumber evidence="5">3.1.-.-</ecNumber>
    </recommendedName>
</protein>
<dbReference type="InterPro" id="IPR037027">
    <property type="entry name" value="YqgF/RNaseH-like_dom_sf"/>
</dbReference>
<dbReference type="GO" id="GO:0000967">
    <property type="term" value="P:rRNA 5'-end processing"/>
    <property type="evidence" value="ECO:0007669"/>
    <property type="project" value="UniProtKB-UniRule"/>
</dbReference>
<evidence type="ECO:0000313" key="7">
    <source>
        <dbReference type="EMBL" id="MDS3859702.1"/>
    </source>
</evidence>
<evidence type="ECO:0000256" key="5">
    <source>
        <dbReference type="HAMAP-Rule" id="MF_00651"/>
    </source>
</evidence>
<comment type="similarity">
    <text evidence="5">Belongs to the YqgF HJR family.</text>
</comment>
<evidence type="ECO:0000259" key="6">
    <source>
        <dbReference type="SMART" id="SM00732"/>
    </source>
</evidence>
<sequence length="153" mass="17115">MISALGLDFGRKRIGLAACDQLGLIAFGLKTLIHRSFAEDAQAIGYICQQREVKQLVVGLPLMMNGEIGTQARHVQRWGERLGQVLNLPVVFVDERLTSYQAEEMLRQRGYGRHSQRQRSTSQPTVDSQAAAIILQQWLDQQRSGVTAKCYAS</sequence>
<dbReference type="RefSeq" id="WP_322877011.1">
    <property type="nucleotide sequence ID" value="NZ_JAVMIP010000002.1"/>
</dbReference>
<feature type="domain" description="YqgF/RNase H-like" evidence="6">
    <location>
        <begin position="2"/>
        <end position="102"/>
    </location>
</feature>
<dbReference type="Proteomes" id="UP001268256">
    <property type="component" value="Unassembled WGS sequence"/>
</dbReference>
<dbReference type="AlphaFoldDB" id="A0AAE4FQK8"/>
<comment type="subcellular location">
    <subcellularLocation>
        <location evidence="5">Cytoplasm</location>
    </subcellularLocation>
</comment>
<gene>
    <name evidence="7" type="primary">ruvX</name>
    <name evidence="7" type="ORF">RIF25_02660</name>
</gene>
<dbReference type="Pfam" id="PF03652">
    <property type="entry name" value="RuvX"/>
    <property type="match status" value="1"/>
</dbReference>
<accession>A0AAE4FQK8</accession>
<dbReference type="NCBIfam" id="TIGR00250">
    <property type="entry name" value="RNAse_H_YqgF"/>
    <property type="match status" value="1"/>
</dbReference>
<organism evidence="7 8">
    <name type="scientific">Pseudocalidococcus azoricus BACA0444</name>
    <dbReference type="NCBI Taxonomy" id="2918990"/>
    <lineage>
        <taxon>Bacteria</taxon>
        <taxon>Bacillati</taxon>
        <taxon>Cyanobacteriota</taxon>
        <taxon>Cyanophyceae</taxon>
        <taxon>Acaryochloridales</taxon>
        <taxon>Thermosynechococcaceae</taxon>
        <taxon>Pseudocalidococcus</taxon>
        <taxon>Pseudocalidococcus azoricus</taxon>
    </lineage>
</organism>
<proteinExistence type="inferred from homology"/>
<comment type="function">
    <text evidence="5">Could be a nuclease involved in processing of the 5'-end of pre-16S rRNA.</text>
</comment>
<dbReference type="InterPro" id="IPR005227">
    <property type="entry name" value="YqgF"/>
</dbReference>
<evidence type="ECO:0000313" key="8">
    <source>
        <dbReference type="Proteomes" id="UP001268256"/>
    </source>
</evidence>
<keyword evidence="2 5" id="KW-0690">Ribosome biogenesis</keyword>
<keyword evidence="3 5" id="KW-0540">Nuclease</keyword>
<reference evidence="8" key="1">
    <citation type="submission" date="2023-07" db="EMBL/GenBank/DDBJ databases">
        <authorList>
            <person name="Luz R."/>
            <person name="Cordeiro R."/>
            <person name="Fonseca A."/>
            <person name="Goncalves V."/>
        </authorList>
    </citation>
    <scope>NUCLEOTIDE SEQUENCE [LARGE SCALE GENOMIC DNA]</scope>
    <source>
        <strain evidence="8">BACA0444</strain>
    </source>
</reference>
<dbReference type="PANTHER" id="PTHR33317:SF4">
    <property type="entry name" value="POLYNUCLEOTIDYL TRANSFERASE, RIBONUCLEASE H-LIKE SUPERFAMILY PROTEIN"/>
    <property type="match status" value="1"/>
</dbReference>
<name>A0AAE4FQK8_9CYAN</name>
<dbReference type="HAMAP" id="MF_00651">
    <property type="entry name" value="Nuclease_YqgF"/>
    <property type="match status" value="1"/>
</dbReference>
<dbReference type="EMBL" id="JAVMIP010000002">
    <property type="protein sequence ID" value="MDS3859702.1"/>
    <property type="molecule type" value="Genomic_DNA"/>
</dbReference>
<evidence type="ECO:0000256" key="4">
    <source>
        <dbReference type="ARBA" id="ARBA00022801"/>
    </source>
</evidence>
<dbReference type="SMART" id="SM00732">
    <property type="entry name" value="YqgFc"/>
    <property type="match status" value="1"/>
</dbReference>
<evidence type="ECO:0000256" key="1">
    <source>
        <dbReference type="ARBA" id="ARBA00022490"/>
    </source>
</evidence>